<dbReference type="AlphaFoldDB" id="A0AAV0X8K4"/>
<name>A0AAV0X8K4_9HEMI</name>
<dbReference type="GO" id="GO:0003677">
    <property type="term" value="F:DNA binding"/>
    <property type="evidence" value="ECO:0007669"/>
    <property type="project" value="UniProtKB-UniRule"/>
</dbReference>
<dbReference type="InterPro" id="IPR006612">
    <property type="entry name" value="THAP_Znf"/>
</dbReference>
<dbReference type="InterPro" id="IPR009060">
    <property type="entry name" value="UBA-like_sf"/>
</dbReference>
<organism evidence="8 9">
    <name type="scientific">Macrosiphum euphorbiae</name>
    <name type="common">potato aphid</name>
    <dbReference type="NCBI Taxonomy" id="13131"/>
    <lineage>
        <taxon>Eukaryota</taxon>
        <taxon>Metazoa</taxon>
        <taxon>Ecdysozoa</taxon>
        <taxon>Arthropoda</taxon>
        <taxon>Hexapoda</taxon>
        <taxon>Insecta</taxon>
        <taxon>Pterygota</taxon>
        <taxon>Neoptera</taxon>
        <taxon>Paraneoptera</taxon>
        <taxon>Hemiptera</taxon>
        <taxon>Sternorrhyncha</taxon>
        <taxon>Aphidomorpha</taxon>
        <taxon>Aphidoidea</taxon>
        <taxon>Aphididae</taxon>
        <taxon>Macrosiphini</taxon>
        <taxon>Macrosiphum</taxon>
    </lineage>
</organism>
<protein>
    <recommendedName>
        <fullName evidence="10">UBA domain-containing protein</fullName>
    </recommendedName>
</protein>
<comment type="caution">
    <text evidence="8">The sequence shown here is derived from an EMBL/GenBank/DDBJ whole genome shotgun (WGS) entry which is preliminary data.</text>
</comment>
<dbReference type="PROSITE" id="PS50030">
    <property type="entry name" value="UBA"/>
    <property type="match status" value="1"/>
</dbReference>
<evidence type="ECO:0000256" key="5">
    <source>
        <dbReference type="PROSITE-ProRule" id="PRU00309"/>
    </source>
</evidence>
<feature type="domain" description="UBA" evidence="6">
    <location>
        <begin position="94"/>
        <end position="134"/>
    </location>
</feature>
<dbReference type="SMART" id="SM00692">
    <property type="entry name" value="DM3"/>
    <property type="match status" value="1"/>
</dbReference>
<evidence type="ECO:0000313" key="8">
    <source>
        <dbReference type="EMBL" id="CAI6364553.1"/>
    </source>
</evidence>
<dbReference type="Pfam" id="PF05485">
    <property type="entry name" value="THAP"/>
    <property type="match status" value="1"/>
</dbReference>
<evidence type="ECO:0008006" key="10">
    <source>
        <dbReference type="Google" id="ProtNLM"/>
    </source>
</evidence>
<evidence type="ECO:0000256" key="3">
    <source>
        <dbReference type="ARBA" id="ARBA00022833"/>
    </source>
</evidence>
<dbReference type="SUPFAM" id="SSF57716">
    <property type="entry name" value="Glucocorticoid receptor-like (DNA-binding domain)"/>
    <property type="match status" value="1"/>
</dbReference>
<evidence type="ECO:0000256" key="2">
    <source>
        <dbReference type="ARBA" id="ARBA00022771"/>
    </source>
</evidence>
<dbReference type="Pfam" id="PF00627">
    <property type="entry name" value="UBA"/>
    <property type="match status" value="1"/>
</dbReference>
<evidence type="ECO:0000256" key="1">
    <source>
        <dbReference type="ARBA" id="ARBA00022723"/>
    </source>
</evidence>
<gene>
    <name evidence="8" type="ORF">MEUPH1_LOCUS19361</name>
</gene>
<keyword evidence="1" id="KW-0479">Metal-binding</keyword>
<dbReference type="Gene3D" id="6.20.210.20">
    <property type="entry name" value="THAP domain"/>
    <property type="match status" value="1"/>
</dbReference>
<dbReference type="Gene3D" id="1.10.8.10">
    <property type="entry name" value="DNA helicase RuvA subunit, C-terminal domain"/>
    <property type="match status" value="1"/>
</dbReference>
<evidence type="ECO:0000256" key="4">
    <source>
        <dbReference type="ARBA" id="ARBA00023125"/>
    </source>
</evidence>
<reference evidence="8 9" key="1">
    <citation type="submission" date="2023-01" db="EMBL/GenBank/DDBJ databases">
        <authorList>
            <person name="Whitehead M."/>
        </authorList>
    </citation>
    <scope>NUCLEOTIDE SEQUENCE [LARGE SCALE GENOMIC DNA]</scope>
</reference>
<feature type="domain" description="THAP-type" evidence="7">
    <location>
        <begin position="1"/>
        <end position="72"/>
    </location>
</feature>
<proteinExistence type="predicted"/>
<keyword evidence="4 5" id="KW-0238">DNA-binding</keyword>
<keyword evidence="3" id="KW-0862">Zinc</keyword>
<dbReference type="PROSITE" id="PS50950">
    <property type="entry name" value="ZF_THAP"/>
    <property type="match status" value="1"/>
</dbReference>
<evidence type="ECO:0000259" key="6">
    <source>
        <dbReference type="PROSITE" id="PS50030"/>
    </source>
</evidence>
<evidence type="ECO:0000259" key="7">
    <source>
        <dbReference type="PROSITE" id="PS50950"/>
    </source>
</evidence>
<dbReference type="GO" id="GO:0008270">
    <property type="term" value="F:zinc ion binding"/>
    <property type="evidence" value="ECO:0007669"/>
    <property type="project" value="UniProtKB-KW"/>
</dbReference>
<dbReference type="SMART" id="SM00980">
    <property type="entry name" value="THAP"/>
    <property type="match status" value="1"/>
</dbReference>
<keyword evidence="2 5" id="KW-0863">Zinc-finger</keyword>
<sequence>MPRRCVICNAYDKKSDKSFHCFPKNKDRKKLWLKVCGIDIHLPSYRVCEDHFSDEDLLPSGFLKSIAIPVNINSKQPELLESTNTGSSSNSSQSFKETDITELINLGFSREQVIQELKRFNGNKNQAMASLFAKILKF</sequence>
<evidence type="ECO:0000313" key="9">
    <source>
        <dbReference type="Proteomes" id="UP001160148"/>
    </source>
</evidence>
<dbReference type="EMBL" id="CARXXK010000004">
    <property type="protein sequence ID" value="CAI6364553.1"/>
    <property type="molecule type" value="Genomic_DNA"/>
</dbReference>
<dbReference type="Proteomes" id="UP001160148">
    <property type="component" value="Unassembled WGS sequence"/>
</dbReference>
<accession>A0AAV0X8K4</accession>
<dbReference type="SUPFAM" id="SSF46934">
    <property type="entry name" value="UBA-like"/>
    <property type="match status" value="1"/>
</dbReference>
<dbReference type="InterPro" id="IPR015940">
    <property type="entry name" value="UBA"/>
</dbReference>
<keyword evidence="9" id="KW-1185">Reference proteome</keyword>
<dbReference type="InterPro" id="IPR038441">
    <property type="entry name" value="THAP_Znf_sf"/>
</dbReference>